<dbReference type="Proteomes" id="UP000028185">
    <property type="component" value="Chromosome"/>
</dbReference>
<keyword evidence="7 10" id="KW-1133">Transmembrane helix</keyword>
<dbReference type="PATRIC" id="fig|1214179.4.peg.1255"/>
<keyword evidence="3" id="KW-0813">Transport</keyword>
<sequence length="102" mass="11682">MEQQTLYYVLIILVALSTILPVLTSYINRKRQQKALEEQLEKRQRYLSTLQAGDEVILFSGLHGKIIKLTDSLVELQIAEGVLVYVEKESIMGKAKELLFTK</sequence>
<dbReference type="InterPro" id="IPR003849">
    <property type="entry name" value="Preprotein_translocase_YajC"/>
</dbReference>
<proteinExistence type="inferred from homology"/>
<dbReference type="Pfam" id="PF02699">
    <property type="entry name" value="YajC"/>
    <property type="match status" value="1"/>
</dbReference>
<evidence type="ECO:0000256" key="1">
    <source>
        <dbReference type="ARBA" id="ARBA00004162"/>
    </source>
</evidence>
<dbReference type="SMART" id="SM01323">
    <property type="entry name" value="YajC"/>
    <property type="match status" value="1"/>
</dbReference>
<evidence type="ECO:0000256" key="2">
    <source>
        <dbReference type="ARBA" id="ARBA00006742"/>
    </source>
</evidence>
<name>A0A075SJX2_STRSU</name>
<evidence type="ECO:0000256" key="6">
    <source>
        <dbReference type="ARBA" id="ARBA00022927"/>
    </source>
</evidence>
<dbReference type="AlphaFoldDB" id="A0A075SJX2"/>
<organism evidence="11 12">
    <name type="scientific">Streptococcus suis 6407</name>
    <dbReference type="NCBI Taxonomy" id="1214179"/>
    <lineage>
        <taxon>Bacteria</taxon>
        <taxon>Bacillati</taxon>
        <taxon>Bacillota</taxon>
        <taxon>Bacilli</taxon>
        <taxon>Lactobacillales</taxon>
        <taxon>Streptococcaceae</taxon>
        <taxon>Streptococcus</taxon>
    </lineage>
</organism>
<dbReference type="GO" id="GO:0005886">
    <property type="term" value="C:plasma membrane"/>
    <property type="evidence" value="ECO:0007669"/>
    <property type="project" value="UniProtKB-SubCell"/>
</dbReference>
<comment type="similarity">
    <text evidence="2">Belongs to the YajC family.</text>
</comment>
<protein>
    <submittedName>
        <fullName evidence="11">Preprotein translocase subunit YajC</fullName>
    </submittedName>
</protein>
<evidence type="ECO:0000313" key="12">
    <source>
        <dbReference type="Proteomes" id="UP000028185"/>
    </source>
</evidence>
<keyword evidence="5 10" id="KW-0812">Transmembrane</keyword>
<evidence type="ECO:0000256" key="7">
    <source>
        <dbReference type="ARBA" id="ARBA00022989"/>
    </source>
</evidence>
<evidence type="ECO:0000256" key="8">
    <source>
        <dbReference type="ARBA" id="ARBA00023010"/>
    </source>
</evidence>
<keyword evidence="9 10" id="KW-0472">Membrane</keyword>
<gene>
    <name evidence="11" type="ORF">ID09_06435</name>
</gene>
<keyword evidence="6" id="KW-0653">Protein transport</keyword>
<evidence type="ECO:0000313" key="11">
    <source>
        <dbReference type="EMBL" id="AIG43681.1"/>
    </source>
</evidence>
<dbReference type="HOGENOM" id="CLU_116157_7_0_9"/>
<feature type="transmembrane region" description="Helical" evidence="10">
    <location>
        <begin position="6"/>
        <end position="27"/>
    </location>
</feature>
<accession>A0A075SJX2</accession>
<keyword evidence="8" id="KW-0811">Translocation</keyword>
<dbReference type="PANTHER" id="PTHR33909:SF1">
    <property type="entry name" value="SEC TRANSLOCON ACCESSORY COMPLEX SUBUNIT YAJC"/>
    <property type="match status" value="1"/>
</dbReference>
<dbReference type="GO" id="GO:0015031">
    <property type="term" value="P:protein transport"/>
    <property type="evidence" value="ECO:0007669"/>
    <property type="project" value="UniProtKB-KW"/>
</dbReference>
<evidence type="ECO:0000256" key="10">
    <source>
        <dbReference type="SAM" id="Phobius"/>
    </source>
</evidence>
<dbReference type="EMBL" id="CP008921">
    <property type="protein sequence ID" value="AIG43681.1"/>
    <property type="molecule type" value="Genomic_DNA"/>
</dbReference>
<evidence type="ECO:0000256" key="9">
    <source>
        <dbReference type="ARBA" id="ARBA00023136"/>
    </source>
</evidence>
<dbReference type="RefSeq" id="WP_009910076.1">
    <property type="nucleotide sequence ID" value="NZ_ALLE01000002.1"/>
</dbReference>
<evidence type="ECO:0000256" key="4">
    <source>
        <dbReference type="ARBA" id="ARBA00022475"/>
    </source>
</evidence>
<dbReference type="PANTHER" id="PTHR33909">
    <property type="entry name" value="SEC TRANSLOCON ACCESSORY COMPLEX SUBUNIT YAJC"/>
    <property type="match status" value="1"/>
</dbReference>
<reference evidence="11 12" key="1">
    <citation type="journal article" date="2014" name="Genome Announc.">
        <title>Whole-Genome Sequence of Streptococcus suis Serotype 4 Reference Strain 6407.</title>
        <authorList>
            <person name="Wang K."/>
            <person name="Chen J."/>
            <person name="Yao H."/>
            <person name="Lu C."/>
        </authorList>
    </citation>
    <scope>NUCLEOTIDE SEQUENCE [LARGE SCALE GENOMIC DNA]</scope>
    <source>
        <strain evidence="11">6407</strain>
    </source>
</reference>
<comment type="subcellular location">
    <subcellularLocation>
        <location evidence="1">Cell membrane</location>
        <topology evidence="1">Single-pass membrane protein</topology>
    </subcellularLocation>
</comment>
<keyword evidence="4" id="KW-1003">Cell membrane</keyword>
<evidence type="ECO:0000256" key="3">
    <source>
        <dbReference type="ARBA" id="ARBA00022448"/>
    </source>
</evidence>
<evidence type="ECO:0000256" key="5">
    <source>
        <dbReference type="ARBA" id="ARBA00022692"/>
    </source>
</evidence>